<evidence type="ECO:0000313" key="2">
    <source>
        <dbReference type="EMBL" id="GAA4513090.1"/>
    </source>
</evidence>
<reference evidence="3" key="1">
    <citation type="journal article" date="2019" name="Int. J. Syst. Evol. Microbiol.">
        <title>The Global Catalogue of Microorganisms (GCM) 10K type strain sequencing project: providing services to taxonomists for standard genome sequencing and annotation.</title>
        <authorList>
            <consortium name="The Broad Institute Genomics Platform"/>
            <consortium name="The Broad Institute Genome Sequencing Center for Infectious Disease"/>
            <person name="Wu L."/>
            <person name="Ma J."/>
        </authorList>
    </citation>
    <scope>NUCLEOTIDE SEQUENCE [LARGE SCALE GENOMIC DNA]</scope>
    <source>
        <strain evidence="3">JCM 17858</strain>
    </source>
</reference>
<dbReference type="PROSITE" id="PS51257">
    <property type="entry name" value="PROKAR_LIPOPROTEIN"/>
    <property type="match status" value="1"/>
</dbReference>
<name>A0ABP8QYC4_9SPHI</name>
<evidence type="ECO:0008006" key="4">
    <source>
        <dbReference type="Google" id="ProtNLM"/>
    </source>
</evidence>
<evidence type="ECO:0000313" key="3">
    <source>
        <dbReference type="Proteomes" id="UP001500394"/>
    </source>
</evidence>
<proteinExistence type="predicted"/>
<sequence>MKKLTALIIAYFAATGAYACDICGGGLGNSYNGLLTNFNKRFVGVRYHFNQLYTQLDIHGNITALSNKEKYHTAEIWSAWNIHPKWRVMAIIPYSKIFKYNYGTTSEINKSGLGDINVSTYYNLLNTSNNSNHNVWLGIGVKLPTGEYRKEDLDTNSPNIYQLGTGSLDLIASASYDIRLDNMGLNTNLSYKWNTENSEKYRYGNKTTLNASLYYLHAFSEKSNIRPHAGIQYEYQTKDRTLGYILDQTGGYNLNLNVGAEATIHKLAVGVFYQSPLQQNISNHRTELIQKVGMHVTFTF</sequence>
<organism evidence="2 3">
    <name type="scientific">Sphingobacterium thermophilum</name>
    <dbReference type="NCBI Taxonomy" id="768534"/>
    <lineage>
        <taxon>Bacteria</taxon>
        <taxon>Pseudomonadati</taxon>
        <taxon>Bacteroidota</taxon>
        <taxon>Sphingobacteriia</taxon>
        <taxon>Sphingobacteriales</taxon>
        <taxon>Sphingobacteriaceae</taxon>
        <taxon>Sphingobacterium</taxon>
    </lineage>
</organism>
<dbReference type="EMBL" id="BAABGR010000006">
    <property type="protein sequence ID" value="GAA4513090.1"/>
    <property type="molecule type" value="Genomic_DNA"/>
</dbReference>
<dbReference type="RefSeq" id="WP_345065091.1">
    <property type="nucleotide sequence ID" value="NZ_BAABGR010000006.1"/>
</dbReference>
<keyword evidence="3" id="KW-1185">Reference proteome</keyword>
<feature type="signal peptide" evidence="1">
    <location>
        <begin position="1"/>
        <end position="19"/>
    </location>
</feature>
<protein>
    <recommendedName>
        <fullName evidence="4">Transporter</fullName>
    </recommendedName>
</protein>
<evidence type="ECO:0000256" key="1">
    <source>
        <dbReference type="SAM" id="SignalP"/>
    </source>
</evidence>
<accession>A0ABP8QYC4</accession>
<keyword evidence="1" id="KW-0732">Signal</keyword>
<feature type="chain" id="PRO_5045589591" description="Transporter" evidence="1">
    <location>
        <begin position="20"/>
        <end position="300"/>
    </location>
</feature>
<comment type="caution">
    <text evidence="2">The sequence shown here is derived from an EMBL/GenBank/DDBJ whole genome shotgun (WGS) entry which is preliminary data.</text>
</comment>
<dbReference type="Proteomes" id="UP001500394">
    <property type="component" value="Unassembled WGS sequence"/>
</dbReference>
<gene>
    <name evidence="2" type="ORF">GCM10023173_08220</name>
</gene>